<gene>
    <name evidence="11" type="ORF">ACFQVC_35420</name>
</gene>
<sequence>MNLDMAQHAYQHTSAPHAAPSHPAAAARGPHPTPVPAVPTASAAPTVLNRQRGPAIWRVLVVESDPGDAEALAKGLQRHGHEVESVATGTAALDAYQKADLVLLDLELPDLDGLEVCRAVRTAGDVPMIAVTARGSEVDRVLGLQAGADDYLVKPYGFRELMARMDAVMRRSAPAVPEPPSALSCGRLSIDASSREVRVDGRPVVVTRKEFDLLYLLASHPDTVMPRKRLMQEVWGDSWSRRTVDTHVSSLRGKLGASEWIVTVRGVGFRLGRV</sequence>
<feature type="DNA-binding region" description="OmpR/PhoB-type" evidence="7">
    <location>
        <begin position="180"/>
        <end position="273"/>
    </location>
</feature>
<feature type="region of interest" description="Disordered" evidence="8">
    <location>
        <begin position="1"/>
        <end position="35"/>
    </location>
</feature>
<dbReference type="Pfam" id="PF00486">
    <property type="entry name" value="Trans_reg_C"/>
    <property type="match status" value="1"/>
</dbReference>
<dbReference type="RefSeq" id="WP_381838460.1">
    <property type="nucleotide sequence ID" value="NZ_JBHTCF010000022.1"/>
</dbReference>
<comment type="caution">
    <text evidence="11">The sequence shown here is derived from an EMBL/GenBank/DDBJ whole genome shotgun (WGS) entry which is preliminary data.</text>
</comment>
<evidence type="ECO:0000256" key="7">
    <source>
        <dbReference type="PROSITE-ProRule" id="PRU01091"/>
    </source>
</evidence>
<keyword evidence="1 6" id="KW-0597">Phosphoprotein</keyword>
<dbReference type="SMART" id="SM00448">
    <property type="entry name" value="REC"/>
    <property type="match status" value="1"/>
</dbReference>
<dbReference type="SMART" id="SM00862">
    <property type="entry name" value="Trans_reg_C"/>
    <property type="match status" value="1"/>
</dbReference>
<dbReference type="InterPro" id="IPR036388">
    <property type="entry name" value="WH-like_DNA-bd_sf"/>
</dbReference>
<evidence type="ECO:0000259" key="9">
    <source>
        <dbReference type="PROSITE" id="PS50110"/>
    </source>
</evidence>
<dbReference type="Pfam" id="PF00072">
    <property type="entry name" value="Response_reg"/>
    <property type="match status" value="1"/>
</dbReference>
<name>A0ABW2JVT9_9ACTN</name>
<feature type="domain" description="OmpR/PhoB-type" evidence="10">
    <location>
        <begin position="180"/>
        <end position="273"/>
    </location>
</feature>
<dbReference type="EMBL" id="JBHTCF010000022">
    <property type="protein sequence ID" value="MFC7309488.1"/>
    <property type="molecule type" value="Genomic_DNA"/>
</dbReference>
<keyword evidence="5" id="KW-0804">Transcription</keyword>
<evidence type="ECO:0000256" key="4">
    <source>
        <dbReference type="ARBA" id="ARBA00023125"/>
    </source>
</evidence>
<keyword evidence="3" id="KW-0805">Transcription regulation</keyword>
<feature type="modified residue" description="4-aspartylphosphate" evidence="6">
    <location>
        <position position="105"/>
    </location>
</feature>
<evidence type="ECO:0000256" key="3">
    <source>
        <dbReference type="ARBA" id="ARBA00023015"/>
    </source>
</evidence>
<dbReference type="PANTHER" id="PTHR48111:SF1">
    <property type="entry name" value="TWO-COMPONENT RESPONSE REGULATOR ORR33"/>
    <property type="match status" value="1"/>
</dbReference>
<keyword evidence="2" id="KW-0902">Two-component regulatory system</keyword>
<dbReference type="Gene3D" id="1.10.10.10">
    <property type="entry name" value="Winged helix-like DNA-binding domain superfamily/Winged helix DNA-binding domain"/>
    <property type="match status" value="1"/>
</dbReference>
<feature type="compositionally biased region" description="Low complexity" evidence="8">
    <location>
        <begin position="12"/>
        <end position="30"/>
    </location>
</feature>
<evidence type="ECO:0000256" key="1">
    <source>
        <dbReference type="ARBA" id="ARBA00022553"/>
    </source>
</evidence>
<keyword evidence="4 7" id="KW-0238">DNA-binding</keyword>
<dbReference type="Proteomes" id="UP001596523">
    <property type="component" value="Unassembled WGS sequence"/>
</dbReference>
<dbReference type="PROSITE" id="PS51755">
    <property type="entry name" value="OMPR_PHOB"/>
    <property type="match status" value="1"/>
</dbReference>
<evidence type="ECO:0000313" key="11">
    <source>
        <dbReference type="EMBL" id="MFC7309488.1"/>
    </source>
</evidence>
<keyword evidence="12" id="KW-1185">Reference proteome</keyword>
<dbReference type="Gene3D" id="6.10.250.690">
    <property type="match status" value="1"/>
</dbReference>
<dbReference type="InterPro" id="IPR011006">
    <property type="entry name" value="CheY-like_superfamily"/>
</dbReference>
<dbReference type="InterPro" id="IPR039420">
    <property type="entry name" value="WalR-like"/>
</dbReference>
<evidence type="ECO:0000256" key="6">
    <source>
        <dbReference type="PROSITE-ProRule" id="PRU00169"/>
    </source>
</evidence>
<dbReference type="CDD" id="cd00383">
    <property type="entry name" value="trans_reg_C"/>
    <property type="match status" value="1"/>
</dbReference>
<dbReference type="Gene3D" id="3.40.50.2300">
    <property type="match status" value="1"/>
</dbReference>
<proteinExistence type="predicted"/>
<evidence type="ECO:0000256" key="5">
    <source>
        <dbReference type="ARBA" id="ARBA00023163"/>
    </source>
</evidence>
<reference evidence="12" key="1">
    <citation type="journal article" date="2019" name="Int. J. Syst. Evol. Microbiol.">
        <title>The Global Catalogue of Microorganisms (GCM) 10K type strain sequencing project: providing services to taxonomists for standard genome sequencing and annotation.</title>
        <authorList>
            <consortium name="The Broad Institute Genomics Platform"/>
            <consortium name="The Broad Institute Genome Sequencing Center for Infectious Disease"/>
            <person name="Wu L."/>
            <person name="Ma J."/>
        </authorList>
    </citation>
    <scope>NUCLEOTIDE SEQUENCE [LARGE SCALE GENOMIC DNA]</scope>
    <source>
        <strain evidence="12">SYNS20</strain>
    </source>
</reference>
<dbReference type="InterPro" id="IPR001789">
    <property type="entry name" value="Sig_transdc_resp-reg_receiver"/>
</dbReference>
<organism evidence="11 12">
    <name type="scientific">Streptomyces monticola</name>
    <dbReference type="NCBI Taxonomy" id="2666263"/>
    <lineage>
        <taxon>Bacteria</taxon>
        <taxon>Bacillati</taxon>
        <taxon>Actinomycetota</taxon>
        <taxon>Actinomycetes</taxon>
        <taxon>Kitasatosporales</taxon>
        <taxon>Streptomycetaceae</taxon>
        <taxon>Streptomyces</taxon>
    </lineage>
</organism>
<protein>
    <submittedName>
        <fullName evidence="11">Response regulator transcription factor</fullName>
    </submittedName>
</protein>
<evidence type="ECO:0000259" key="10">
    <source>
        <dbReference type="PROSITE" id="PS51755"/>
    </source>
</evidence>
<dbReference type="PANTHER" id="PTHR48111">
    <property type="entry name" value="REGULATOR OF RPOS"/>
    <property type="match status" value="1"/>
</dbReference>
<accession>A0ABW2JVT9</accession>
<feature type="domain" description="Response regulatory" evidence="9">
    <location>
        <begin position="58"/>
        <end position="169"/>
    </location>
</feature>
<dbReference type="SUPFAM" id="SSF52172">
    <property type="entry name" value="CheY-like"/>
    <property type="match status" value="1"/>
</dbReference>
<dbReference type="PROSITE" id="PS50110">
    <property type="entry name" value="RESPONSE_REGULATORY"/>
    <property type="match status" value="1"/>
</dbReference>
<evidence type="ECO:0000313" key="12">
    <source>
        <dbReference type="Proteomes" id="UP001596523"/>
    </source>
</evidence>
<evidence type="ECO:0000256" key="8">
    <source>
        <dbReference type="SAM" id="MobiDB-lite"/>
    </source>
</evidence>
<evidence type="ECO:0000256" key="2">
    <source>
        <dbReference type="ARBA" id="ARBA00023012"/>
    </source>
</evidence>
<dbReference type="InterPro" id="IPR001867">
    <property type="entry name" value="OmpR/PhoB-type_DNA-bd"/>
</dbReference>